<dbReference type="InterPro" id="IPR000182">
    <property type="entry name" value="GNAT_dom"/>
</dbReference>
<dbReference type="InterPro" id="IPR051635">
    <property type="entry name" value="SNAT-like"/>
</dbReference>
<dbReference type="Gene3D" id="3.40.630.30">
    <property type="match status" value="1"/>
</dbReference>
<dbReference type="GeneID" id="92012098"/>
<feature type="domain" description="N-acetyltransferase" evidence="4">
    <location>
        <begin position="70"/>
        <end position="269"/>
    </location>
</feature>
<dbReference type="PANTHER" id="PTHR10908:SF0">
    <property type="entry name" value="SEROTONIN N-ACETYLTRANSFERASE"/>
    <property type="match status" value="1"/>
</dbReference>
<evidence type="ECO:0000256" key="2">
    <source>
        <dbReference type="ARBA" id="ARBA00023315"/>
    </source>
</evidence>
<dbReference type="PROSITE" id="PS51186">
    <property type="entry name" value="GNAT"/>
    <property type="match status" value="1"/>
</dbReference>
<feature type="compositionally biased region" description="Basic and acidic residues" evidence="3">
    <location>
        <begin position="1"/>
        <end position="16"/>
    </location>
</feature>
<dbReference type="CDD" id="cd04301">
    <property type="entry name" value="NAT_SF"/>
    <property type="match status" value="1"/>
</dbReference>
<dbReference type="EMBL" id="JAJVCZ030000008">
    <property type="protein sequence ID" value="KAL0257203.1"/>
    <property type="molecule type" value="Genomic_DNA"/>
</dbReference>
<dbReference type="InterPro" id="IPR016181">
    <property type="entry name" value="Acyl_CoA_acyltransferase"/>
</dbReference>
<accession>A0ABR3C9A6</accession>
<dbReference type="SUPFAM" id="SSF55729">
    <property type="entry name" value="Acyl-CoA N-acyltransferases (Nat)"/>
    <property type="match status" value="1"/>
</dbReference>
<evidence type="ECO:0000256" key="1">
    <source>
        <dbReference type="ARBA" id="ARBA00022679"/>
    </source>
</evidence>
<dbReference type="Proteomes" id="UP001430584">
    <property type="component" value="Unassembled WGS sequence"/>
</dbReference>
<reference evidence="5 6" key="1">
    <citation type="submission" date="2024-02" db="EMBL/GenBank/DDBJ databases">
        <title>De novo assembly and annotation of 12 fungi associated with fruit tree decline syndrome in Ontario, Canada.</title>
        <authorList>
            <person name="Sulman M."/>
            <person name="Ellouze W."/>
            <person name="Ilyukhin E."/>
        </authorList>
    </citation>
    <scope>NUCLEOTIDE SEQUENCE [LARGE SCALE GENOMIC DNA]</scope>
    <source>
        <strain evidence="5 6">FDS-637</strain>
    </source>
</reference>
<gene>
    <name evidence="5" type="ORF">SLS55_008013</name>
</gene>
<dbReference type="PANTHER" id="PTHR10908">
    <property type="entry name" value="SEROTONIN N-ACETYLTRANSFERASE"/>
    <property type="match status" value="1"/>
</dbReference>
<keyword evidence="6" id="KW-1185">Reference proteome</keyword>
<comment type="caution">
    <text evidence="5">The sequence shown here is derived from an EMBL/GenBank/DDBJ whole genome shotgun (WGS) entry which is preliminary data.</text>
</comment>
<evidence type="ECO:0000259" key="4">
    <source>
        <dbReference type="PROSITE" id="PS51186"/>
    </source>
</evidence>
<keyword evidence="1" id="KW-0808">Transferase</keyword>
<keyword evidence="2" id="KW-0012">Acyltransferase</keyword>
<dbReference type="Pfam" id="PF13673">
    <property type="entry name" value="Acetyltransf_10"/>
    <property type="match status" value="1"/>
</dbReference>
<protein>
    <recommendedName>
        <fullName evidence="4">N-acetyltransferase domain-containing protein</fullName>
    </recommendedName>
</protein>
<sequence length="280" mass="31037">MPRDLESEKVRPEWQARTRRRADAPQMTLAGLPPLTKSPAQDNASVDDKDPGDKLMHDMQKGRQRDELHPLVQTLNPSYIDDCVKLENAAFAEGQRGSREKFIYRLTICGELCLGLFTTSESAPGHVATVSTSHIVESGAPERKEFLLAMVSATKTRNEFVSDDDMNVPSNWRDQPYPSNASVGHQEDGRTIAIHSLAVEPEVQGRGLGKTLLKAYIQRMQTSGVADRISILTYERLVSFYESVGFVNRGPSKVEYGGGGWVNMVLEFQETSNGPKKVGE</sequence>
<organism evidence="5 6">
    <name type="scientific">Diplodia seriata</name>
    <dbReference type="NCBI Taxonomy" id="420778"/>
    <lineage>
        <taxon>Eukaryota</taxon>
        <taxon>Fungi</taxon>
        <taxon>Dikarya</taxon>
        <taxon>Ascomycota</taxon>
        <taxon>Pezizomycotina</taxon>
        <taxon>Dothideomycetes</taxon>
        <taxon>Dothideomycetes incertae sedis</taxon>
        <taxon>Botryosphaeriales</taxon>
        <taxon>Botryosphaeriaceae</taxon>
        <taxon>Diplodia</taxon>
    </lineage>
</organism>
<feature type="compositionally biased region" description="Basic and acidic residues" evidence="3">
    <location>
        <begin position="46"/>
        <end position="67"/>
    </location>
</feature>
<evidence type="ECO:0000313" key="6">
    <source>
        <dbReference type="Proteomes" id="UP001430584"/>
    </source>
</evidence>
<proteinExistence type="predicted"/>
<name>A0ABR3C9A6_9PEZI</name>
<evidence type="ECO:0000313" key="5">
    <source>
        <dbReference type="EMBL" id="KAL0257203.1"/>
    </source>
</evidence>
<feature type="region of interest" description="Disordered" evidence="3">
    <location>
        <begin position="1"/>
        <end position="67"/>
    </location>
</feature>
<dbReference type="RefSeq" id="XP_066630232.1">
    <property type="nucleotide sequence ID" value="XM_066779428.1"/>
</dbReference>
<evidence type="ECO:0000256" key="3">
    <source>
        <dbReference type="SAM" id="MobiDB-lite"/>
    </source>
</evidence>